<dbReference type="InterPro" id="IPR032675">
    <property type="entry name" value="LRR_dom_sf"/>
</dbReference>
<keyword evidence="3" id="KW-0677">Repeat</keyword>
<feature type="domain" description="Leucine-rich repeat-containing N-terminal plant-type" evidence="5">
    <location>
        <begin position="33"/>
        <end position="72"/>
    </location>
</feature>
<dbReference type="Pfam" id="PF08263">
    <property type="entry name" value="LRRNT_2"/>
    <property type="match status" value="1"/>
</dbReference>
<evidence type="ECO:0000256" key="4">
    <source>
        <dbReference type="SAM" id="SignalP"/>
    </source>
</evidence>
<evidence type="ECO:0000256" key="1">
    <source>
        <dbReference type="ARBA" id="ARBA00004196"/>
    </source>
</evidence>
<evidence type="ECO:0000256" key="3">
    <source>
        <dbReference type="ARBA" id="ARBA00022737"/>
    </source>
</evidence>
<sequence>MEIHIQTPLSLILLLPFFFFTFLPLSSQACHQVDRDALLDFKHLINFNPIHLLQTWTPSTNCCATWDGVACDPSSGRVVNVSLPALSDKVHFMNGTLSPSLGNLSFLQLLDISHLKQLSGPIPAELGKLSRLSYLYPCNNGLSGEIPASLRRLARLKDTSFDLESFIWLYSFDSVRFYASAL</sequence>
<dbReference type="AlphaFoldDB" id="A0AAU9RSE8"/>
<dbReference type="InterPro" id="IPR013210">
    <property type="entry name" value="LRR_N_plant-typ"/>
</dbReference>
<feature type="chain" id="PRO_5043840932" description="Leucine-rich repeat-containing N-terminal plant-type domain-containing protein" evidence="4">
    <location>
        <begin position="30"/>
        <end position="182"/>
    </location>
</feature>
<evidence type="ECO:0000256" key="2">
    <source>
        <dbReference type="ARBA" id="ARBA00022614"/>
    </source>
</evidence>
<feature type="signal peptide" evidence="4">
    <location>
        <begin position="1"/>
        <end position="29"/>
    </location>
</feature>
<dbReference type="SUPFAM" id="SSF52058">
    <property type="entry name" value="L domain-like"/>
    <property type="match status" value="1"/>
</dbReference>
<reference evidence="6 7" key="1">
    <citation type="submission" date="2022-03" db="EMBL/GenBank/DDBJ databases">
        <authorList>
            <person name="Nunn A."/>
            <person name="Chopra R."/>
            <person name="Nunn A."/>
            <person name="Contreras Garrido A."/>
        </authorList>
    </citation>
    <scope>NUCLEOTIDE SEQUENCE [LARGE SCALE GENOMIC DNA]</scope>
</reference>
<evidence type="ECO:0000259" key="5">
    <source>
        <dbReference type="Pfam" id="PF08263"/>
    </source>
</evidence>
<dbReference type="EMBL" id="CAJVSB020000334">
    <property type="protein sequence ID" value="CAH2049738.1"/>
    <property type="molecule type" value="Genomic_DNA"/>
</dbReference>
<keyword evidence="2" id="KW-0433">Leucine-rich repeat</keyword>
<dbReference type="InterPro" id="IPR051848">
    <property type="entry name" value="PGIP"/>
</dbReference>
<proteinExistence type="predicted"/>
<comment type="subcellular location">
    <subcellularLocation>
        <location evidence="1">Cell envelope</location>
    </subcellularLocation>
</comment>
<evidence type="ECO:0000313" key="7">
    <source>
        <dbReference type="Proteomes" id="UP000836841"/>
    </source>
</evidence>
<keyword evidence="7" id="KW-1185">Reference proteome</keyword>
<keyword evidence="4" id="KW-0732">Signal</keyword>
<dbReference type="Gene3D" id="3.80.10.10">
    <property type="entry name" value="Ribonuclease Inhibitor"/>
    <property type="match status" value="1"/>
</dbReference>
<name>A0AAU9RSE8_THLAR</name>
<comment type="caution">
    <text evidence="6">The sequence shown here is derived from an EMBL/GenBank/DDBJ whole genome shotgun (WGS) entry which is preliminary data.</text>
</comment>
<protein>
    <recommendedName>
        <fullName evidence="5">Leucine-rich repeat-containing N-terminal plant-type domain-containing protein</fullName>
    </recommendedName>
</protein>
<organism evidence="6 7">
    <name type="scientific">Thlaspi arvense</name>
    <name type="common">Field penny-cress</name>
    <dbReference type="NCBI Taxonomy" id="13288"/>
    <lineage>
        <taxon>Eukaryota</taxon>
        <taxon>Viridiplantae</taxon>
        <taxon>Streptophyta</taxon>
        <taxon>Embryophyta</taxon>
        <taxon>Tracheophyta</taxon>
        <taxon>Spermatophyta</taxon>
        <taxon>Magnoliopsida</taxon>
        <taxon>eudicotyledons</taxon>
        <taxon>Gunneridae</taxon>
        <taxon>Pentapetalae</taxon>
        <taxon>rosids</taxon>
        <taxon>malvids</taxon>
        <taxon>Brassicales</taxon>
        <taxon>Brassicaceae</taxon>
        <taxon>Thlaspideae</taxon>
        <taxon>Thlaspi</taxon>
    </lineage>
</organism>
<accession>A0AAU9RSE8</accession>
<evidence type="ECO:0000313" key="6">
    <source>
        <dbReference type="EMBL" id="CAH2049738.1"/>
    </source>
</evidence>
<dbReference type="Proteomes" id="UP000836841">
    <property type="component" value="Unassembled WGS sequence"/>
</dbReference>
<gene>
    <name evidence="6" type="ORF">TAV2_LOCUS8391</name>
</gene>
<dbReference type="PANTHER" id="PTHR48059:SF12">
    <property type="entry name" value="POLYGALACTURONASE INHIBITOR 1-LIKE"/>
    <property type="match status" value="1"/>
</dbReference>
<dbReference type="PANTHER" id="PTHR48059">
    <property type="entry name" value="POLYGALACTURONASE INHIBITOR 1"/>
    <property type="match status" value="1"/>
</dbReference>